<dbReference type="InterPro" id="IPR008979">
    <property type="entry name" value="Galactose-bd-like_sf"/>
</dbReference>
<feature type="transmembrane region" description="Helical" evidence="1">
    <location>
        <begin position="133"/>
        <end position="151"/>
    </location>
</feature>
<keyword evidence="1" id="KW-0472">Membrane</keyword>
<name>A0A554JDP0_9BACT</name>
<dbReference type="Proteomes" id="UP000316253">
    <property type="component" value="Unassembled WGS sequence"/>
</dbReference>
<feature type="domain" description="F5/8 type C" evidence="2">
    <location>
        <begin position="583"/>
        <end position="729"/>
    </location>
</feature>
<feature type="transmembrane region" description="Helical" evidence="1">
    <location>
        <begin position="252"/>
        <end position="274"/>
    </location>
</feature>
<evidence type="ECO:0000313" key="4">
    <source>
        <dbReference type="Proteomes" id="UP000316253"/>
    </source>
</evidence>
<dbReference type="Gene3D" id="2.60.120.260">
    <property type="entry name" value="Galactose-binding domain-like"/>
    <property type="match status" value="1"/>
</dbReference>
<dbReference type="EMBL" id="VMFD01000007">
    <property type="protein sequence ID" value="TSC66411.1"/>
    <property type="molecule type" value="Genomic_DNA"/>
</dbReference>
<reference evidence="3 4" key="1">
    <citation type="submission" date="2017-08" db="EMBL/GenBank/DDBJ databases">
        <title>Mechanisms for carbon and nitrogen cycling indicate functional differentiation within the Candidate Phyla Radiation.</title>
        <authorList>
            <person name="Danczak R.E."/>
            <person name="Johnston M.D."/>
            <person name="Kenah C."/>
            <person name="Slattery M."/>
            <person name="Wrighton K.C."/>
            <person name="Wilkins M.J."/>
        </authorList>
    </citation>
    <scope>NUCLEOTIDE SEQUENCE [LARGE SCALE GENOMIC DNA]</scope>
    <source>
        <strain evidence="3">Gr01-1014_85</strain>
    </source>
</reference>
<keyword evidence="1" id="KW-0812">Transmembrane</keyword>
<feature type="transmembrane region" description="Helical" evidence="1">
    <location>
        <begin position="204"/>
        <end position="221"/>
    </location>
</feature>
<dbReference type="SUPFAM" id="SSF49785">
    <property type="entry name" value="Galactose-binding domain-like"/>
    <property type="match status" value="1"/>
</dbReference>
<comment type="caution">
    <text evidence="3">The sequence shown here is derived from an EMBL/GenBank/DDBJ whole genome shotgun (WGS) entry which is preliminary data.</text>
</comment>
<evidence type="ECO:0000313" key="3">
    <source>
        <dbReference type="EMBL" id="TSC66411.1"/>
    </source>
</evidence>
<protein>
    <recommendedName>
        <fullName evidence="2">F5/8 type C domain-containing protein</fullName>
    </recommendedName>
</protein>
<dbReference type="AlphaFoldDB" id="A0A554JDP0"/>
<accession>A0A554JDP0</accession>
<dbReference type="InterPro" id="IPR000421">
    <property type="entry name" value="FA58C"/>
</dbReference>
<feature type="transmembrane region" description="Helical" evidence="1">
    <location>
        <begin position="76"/>
        <end position="94"/>
    </location>
</feature>
<feature type="transmembrane region" description="Helical" evidence="1">
    <location>
        <begin position="16"/>
        <end position="37"/>
    </location>
</feature>
<feature type="transmembrane region" description="Helical" evidence="1">
    <location>
        <begin position="394"/>
        <end position="412"/>
    </location>
</feature>
<feature type="transmembrane region" description="Helical" evidence="1">
    <location>
        <begin position="322"/>
        <end position="341"/>
    </location>
</feature>
<evidence type="ECO:0000259" key="2">
    <source>
        <dbReference type="PROSITE" id="PS50022"/>
    </source>
</evidence>
<proteinExistence type="predicted"/>
<dbReference type="Pfam" id="PF00754">
    <property type="entry name" value="F5_F8_type_C"/>
    <property type="match status" value="1"/>
</dbReference>
<evidence type="ECO:0000256" key="1">
    <source>
        <dbReference type="SAM" id="Phobius"/>
    </source>
</evidence>
<feature type="transmembrane region" description="Helical" evidence="1">
    <location>
        <begin position="160"/>
        <end position="184"/>
    </location>
</feature>
<organism evidence="3 4">
    <name type="scientific">Candidatus Berkelbacteria bacterium Gr01-1014_85</name>
    <dbReference type="NCBI Taxonomy" id="2017150"/>
    <lineage>
        <taxon>Bacteria</taxon>
        <taxon>Candidatus Berkelbacteria</taxon>
    </lineage>
</organism>
<feature type="transmembrane region" description="Helical" evidence="1">
    <location>
        <begin position="294"/>
        <end position="313"/>
    </location>
</feature>
<feature type="transmembrane region" description="Helical" evidence="1">
    <location>
        <begin position="361"/>
        <end position="382"/>
    </location>
</feature>
<gene>
    <name evidence="3" type="ORF">CEO22_98</name>
</gene>
<feature type="transmembrane region" description="Helical" evidence="1">
    <location>
        <begin position="106"/>
        <end position="127"/>
    </location>
</feature>
<keyword evidence="1" id="KW-1133">Transmembrane helix</keyword>
<sequence length="861" mass="99755">MSLKQLRIFFSDNWRFLLPILSVGIISWYPTLDFWFLKAFEASWLNDAWPYSLPGLIRTHAFIYWLNLKVFGWNAWGWYLVAIVLQLIAAIVFFKTLLALTKDNRLIATASSLFFVANIAYHDVITWGSFNSYYPLLLIWMLLSLLQFYYFKTTGKIKHYYLTVSCLILAFYTRETGILMIPLLTVFDLLTTPGLNRLSSWWPLIKRQIAFYALIVVFLVLREVYGGTIGDTVDSNYKLQVRLLHDRAYGEYLRIVALTFGKLIPPILLPYPWLNEWRSSLLVGGDADWLRNNFFSRIGYATYFILALPALVWRQRPIYGKLFAFSWVWIGACCLFIAALLPAVNEVLVRDYEEITSRYRYFAFVAATVIYGGLLSIFYERLKTIGWLKRFKPLPMLVWTVIVAAVAVFNILELHRIERLMNKKEYADAKNFHQIFRKEFPTLPKKAAFYIYPHAANINNYLFEWYLIKDNLYPNLKGENYKIETQIGAVLLKLTSGKAKLNDFQFLDYSDRLINRTAELKAIILGQKPLPLTFQKTSHNLFSLENLNGPAVELPQQLSFKAQAGSNLITVPNSRPDSQRFRALVDYTTQRDRYLRQVKITTCTTISQRDYEPFLHYHPDHLSDGNVGRRSTWIADALPGWVVAELAQKQTIIGAAWGSLVPRVPSTYSYYSSDDGVNWQPIKTFNNNKNQTALDRFDRPITAKYFKIQIDSTGSGDFVQLDEFELLSADASEVLSSYNDRNELLTDSRELYRYYSSPDDQLYAQSKGLNFGWAKLTWGVDQGSPHTDSQITYFRYDYSGKDALQVKIPEAEYYAEPGQLLQKHYRSFELDFTNSPFAVTLEQSELQPQYPITAEAVEREL</sequence>
<dbReference type="PROSITE" id="PS50022">
    <property type="entry name" value="FA58C_3"/>
    <property type="match status" value="1"/>
</dbReference>